<evidence type="ECO:0000313" key="2">
    <source>
        <dbReference type="Proteomes" id="UP001153636"/>
    </source>
</evidence>
<evidence type="ECO:0000313" key="1">
    <source>
        <dbReference type="EMBL" id="CAH1104706.1"/>
    </source>
</evidence>
<sequence>MATSIYSTLPIQNRCFNFFNFYYRRFFYLKMLIEYKKIKVFKKKSQKGSRSSYIGRAETRLLLPGAIPLLHDAGTFGCWVSPLARFAPPWLTWPSQTPSGRPY</sequence>
<dbReference type="AlphaFoldDB" id="A0A9P0GBB2"/>
<reference evidence="1" key="1">
    <citation type="submission" date="2022-01" db="EMBL/GenBank/DDBJ databases">
        <authorList>
            <person name="King R."/>
        </authorList>
    </citation>
    <scope>NUCLEOTIDE SEQUENCE</scope>
</reference>
<dbReference type="Proteomes" id="UP001153636">
    <property type="component" value="Chromosome 17"/>
</dbReference>
<gene>
    <name evidence="1" type="ORF">PSYICH_LOCUS5609</name>
</gene>
<dbReference type="EMBL" id="OV651829">
    <property type="protein sequence ID" value="CAH1104706.1"/>
    <property type="molecule type" value="Genomic_DNA"/>
</dbReference>
<keyword evidence="2" id="KW-1185">Reference proteome</keyword>
<accession>A0A9P0GBB2</accession>
<proteinExistence type="predicted"/>
<name>A0A9P0GBB2_9CUCU</name>
<organism evidence="1 2">
    <name type="scientific">Psylliodes chrysocephalus</name>
    <dbReference type="NCBI Taxonomy" id="3402493"/>
    <lineage>
        <taxon>Eukaryota</taxon>
        <taxon>Metazoa</taxon>
        <taxon>Ecdysozoa</taxon>
        <taxon>Arthropoda</taxon>
        <taxon>Hexapoda</taxon>
        <taxon>Insecta</taxon>
        <taxon>Pterygota</taxon>
        <taxon>Neoptera</taxon>
        <taxon>Endopterygota</taxon>
        <taxon>Coleoptera</taxon>
        <taxon>Polyphaga</taxon>
        <taxon>Cucujiformia</taxon>
        <taxon>Chrysomeloidea</taxon>
        <taxon>Chrysomelidae</taxon>
        <taxon>Galerucinae</taxon>
        <taxon>Alticini</taxon>
        <taxon>Psylliodes</taxon>
    </lineage>
</organism>
<protein>
    <submittedName>
        <fullName evidence="1">Uncharacterized protein</fullName>
    </submittedName>
</protein>